<dbReference type="EMBL" id="BBLT01000003">
    <property type="protein sequence ID" value="GAL84467.1"/>
    <property type="molecule type" value="Genomic_DNA"/>
</dbReference>
<evidence type="ECO:0000313" key="1">
    <source>
        <dbReference type="EMBL" id="GAL84467.1"/>
    </source>
</evidence>
<evidence type="ECO:0000313" key="2">
    <source>
        <dbReference type="Proteomes" id="UP000030185"/>
    </source>
</evidence>
<accession>A0A098LDF5</accession>
<protein>
    <submittedName>
        <fullName evidence="1">Uncharacterized protein</fullName>
    </submittedName>
</protein>
<proteinExistence type="predicted"/>
<reference evidence="1 2" key="1">
    <citation type="submission" date="2014-09" db="EMBL/GenBank/DDBJ databases">
        <title>Sporocytophaga myxococcoides PG-01 genome sequencing.</title>
        <authorList>
            <person name="Liu L."/>
            <person name="Gao P.J."/>
            <person name="Chen G.J."/>
            <person name="Wang L.S."/>
        </authorList>
    </citation>
    <scope>NUCLEOTIDE SEQUENCE [LARGE SCALE GENOMIC DNA]</scope>
    <source>
        <strain evidence="1 2">PG-01</strain>
    </source>
</reference>
<dbReference type="Proteomes" id="UP000030185">
    <property type="component" value="Unassembled WGS sequence"/>
</dbReference>
<dbReference type="AlphaFoldDB" id="A0A098LDF5"/>
<name>A0A098LDF5_9BACT</name>
<keyword evidence="2" id="KW-1185">Reference proteome</keyword>
<gene>
    <name evidence="1" type="ORF">MYP_1695</name>
</gene>
<sequence length="61" mass="7133">MIGTNKLRMLTIEKIKSEFSFVGGYLGTDIFEGQGEFCDIYFMCKGHQLKQEQIDIYNQFK</sequence>
<organism evidence="1 2">
    <name type="scientific">Sporocytophaga myxococcoides</name>
    <dbReference type="NCBI Taxonomy" id="153721"/>
    <lineage>
        <taxon>Bacteria</taxon>
        <taxon>Pseudomonadati</taxon>
        <taxon>Bacteroidota</taxon>
        <taxon>Cytophagia</taxon>
        <taxon>Cytophagales</taxon>
        <taxon>Cytophagaceae</taxon>
        <taxon>Sporocytophaga</taxon>
    </lineage>
</organism>
<comment type="caution">
    <text evidence="1">The sequence shown here is derived from an EMBL/GenBank/DDBJ whole genome shotgun (WGS) entry which is preliminary data.</text>
</comment>